<dbReference type="InterPro" id="IPR001138">
    <property type="entry name" value="Zn2Cys6_DnaBD"/>
</dbReference>
<keyword evidence="4" id="KW-0804">Transcription</keyword>
<dbReference type="STRING" id="1331196.A0A1B9IYT2"/>
<dbReference type="CDD" id="cd12148">
    <property type="entry name" value="fungal_TF_MHR"/>
    <property type="match status" value="1"/>
</dbReference>
<dbReference type="Pfam" id="PF00172">
    <property type="entry name" value="Zn_clus"/>
    <property type="match status" value="1"/>
</dbReference>
<gene>
    <name evidence="8" type="ORF">L486_00332</name>
</gene>
<dbReference type="InterPro" id="IPR036864">
    <property type="entry name" value="Zn2-C6_fun-type_DNA-bd_sf"/>
</dbReference>
<dbReference type="GO" id="GO:0000978">
    <property type="term" value="F:RNA polymerase II cis-regulatory region sequence-specific DNA binding"/>
    <property type="evidence" value="ECO:0007669"/>
    <property type="project" value="TreeGrafter"/>
</dbReference>
<dbReference type="GO" id="GO:0008270">
    <property type="term" value="F:zinc ion binding"/>
    <property type="evidence" value="ECO:0007669"/>
    <property type="project" value="InterPro"/>
</dbReference>
<evidence type="ECO:0000259" key="7">
    <source>
        <dbReference type="PROSITE" id="PS50048"/>
    </source>
</evidence>
<organism evidence="8 9">
    <name type="scientific">Kwoniella mangroviensis CBS 10435</name>
    <dbReference type="NCBI Taxonomy" id="1331196"/>
    <lineage>
        <taxon>Eukaryota</taxon>
        <taxon>Fungi</taxon>
        <taxon>Dikarya</taxon>
        <taxon>Basidiomycota</taxon>
        <taxon>Agaricomycotina</taxon>
        <taxon>Tremellomycetes</taxon>
        <taxon>Tremellales</taxon>
        <taxon>Cryptococcaceae</taxon>
        <taxon>Kwoniella</taxon>
    </lineage>
</organism>
<evidence type="ECO:0000256" key="4">
    <source>
        <dbReference type="ARBA" id="ARBA00023163"/>
    </source>
</evidence>
<dbReference type="SMART" id="SM00906">
    <property type="entry name" value="Fungal_trans"/>
    <property type="match status" value="1"/>
</dbReference>
<feature type="domain" description="Zn(2)-C6 fungal-type" evidence="7">
    <location>
        <begin position="22"/>
        <end position="49"/>
    </location>
</feature>
<dbReference type="CDD" id="cd00067">
    <property type="entry name" value="GAL4"/>
    <property type="match status" value="1"/>
</dbReference>
<proteinExistence type="predicted"/>
<reference evidence="9" key="2">
    <citation type="submission" date="2013-12" db="EMBL/GenBank/DDBJ databases">
        <title>Evolution of pathogenesis and genome organization in the Tremellales.</title>
        <authorList>
            <person name="Cuomo C."/>
            <person name="Litvintseva A."/>
            <person name="Heitman J."/>
            <person name="Chen Y."/>
            <person name="Sun S."/>
            <person name="Springer D."/>
            <person name="Dromer F."/>
            <person name="Young S."/>
            <person name="Zeng Q."/>
            <person name="Chapman S."/>
            <person name="Gujja S."/>
            <person name="Saif S."/>
            <person name="Birren B."/>
        </authorList>
    </citation>
    <scope>NUCLEOTIDE SEQUENCE [LARGE SCALE GENOMIC DNA]</scope>
    <source>
        <strain evidence="9">CBS 10435</strain>
    </source>
</reference>
<name>A0A1B9IYT2_9TREE</name>
<dbReference type="PROSITE" id="PS50048">
    <property type="entry name" value="ZN2_CY6_FUNGAL_2"/>
    <property type="match status" value="1"/>
</dbReference>
<dbReference type="AlphaFoldDB" id="A0A1B9IYT2"/>
<dbReference type="SUPFAM" id="SSF57701">
    <property type="entry name" value="Zn2/Cys6 DNA-binding domain"/>
    <property type="match status" value="1"/>
</dbReference>
<evidence type="ECO:0000256" key="6">
    <source>
        <dbReference type="SAM" id="MobiDB-lite"/>
    </source>
</evidence>
<evidence type="ECO:0000256" key="5">
    <source>
        <dbReference type="ARBA" id="ARBA00023242"/>
    </source>
</evidence>
<evidence type="ECO:0000256" key="2">
    <source>
        <dbReference type="ARBA" id="ARBA00023015"/>
    </source>
</evidence>
<keyword evidence="9" id="KW-1185">Reference proteome</keyword>
<keyword evidence="5" id="KW-0539">Nucleus</keyword>
<evidence type="ECO:0000313" key="8">
    <source>
        <dbReference type="EMBL" id="OCF60695.1"/>
    </source>
</evidence>
<accession>A0A1B9IYT2</accession>
<dbReference type="PROSITE" id="PS00463">
    <property type="entry name" value="ZN2_CY6_FUNGAL_1"/>
    <property type="match status" value="1"/>
</dbReference>
<dbReference type="PANTHER" id="PTHR47424:SF3">
    <property type="entry name" value="REGULATORY PROTEIN GAL4"/>
    <property type="match status" value="1"/>
</dbReference>
<dbReference type="OrthoDB" id="3364175at2759"/>
<dbReference type="GO" id="GO:0005634">
    <property type="term" value="C:nucleus"/>
    <property type="evidence" value="ECO:0007669"/>
    <property type="project" value="TreeGrafter"/>
</dbReference>
<feature type="compositionally biased region" description="Pro residues" evidence="6">
    <location>
        <begin position="204"/>
        <end position="213"/>
    </location>
</feature>
<keyword evidence="2" id="KW-0805">Transcription regulation</keyword>
<dbReference type="GO" id="GO:0006351">
    <property type="term" value="P:DNA-templated transcription"/>
    <property type="evidence" value="ECO:0007669"/>
    <property type="project" value="InterPro"/>
</dbReference>
<dbReference type="EMBL" id="KI669459">
    <property type="protein sequence ID" value="OCF60695.1"/>
    <property type="molecule type" value="Genomic_DNA"/>
</dbReference>
<feature type="compositionally biased region" description="Pro residues" evidence="6">
    <location>
        <begin position="152"/>
        <end position="162"/>
    </location>
</feature>
<dbReference type="PANTHER" id="PTHR47424">
    <property type="entry name" value="REGULATORY PROTEIN GAL4"/>
    <property type="match status" value="1"/>
</dbReference>
<dbReference type="Gene3D" id="4.10.240.10">
    <property type="entry name" value="Zn(2)-C6 fungal-type DNA-binding domain"/>
    <property type="match status" value="1"/>
</dbReference>
<dbReference type="InterPro" id="IPR051127">
    <property type="entry name" value="Fungal_SecMet_Regulators"/>
</dbReference>
<keyword evidence="3" id="KW-0238">DNA-binding</keyword>
<dbReference type="GO" id="GO:0000435">
    <property type="term" value="P:positive regulation of transcription from RNA polymerase II promoter by galactose"/>
    <property type="evidence" value="ECO:0007669"/>
    <property type="project" value="TreeGrafter"/>
</dbReference>
<dbReference type="GO" id="GO:0000981">
    <property type="term" value="F:DNA-binding transcription factor activity, RNA polymerase II-specific"/>
    <property type="evidence" value="ECO:0007669"/>
    <property type="project" value="InterPro"/>
</dbReference>
<feature type="region of interest" description="Disordered" evidence="6">
    <location>
        <begin position="150"/>
        <end position="215"/>
    </location>
</feature>
<dbReference type="SMART" id="SM00066">
    <property type="entry name" value="GAL4"/>
    <property type="match status" value="1"/>
</dbReference>
<sequence length="774" mass="86001">MSPPAEPEKRNYPAKRLKANSACRACRARKLACDGERPCSRCKQDRKGCDDDEGSFRSPLTRRRMTELEDLIELHASIWNAAFPNFPLEQAAARSVSATPKEIAQEAFRSAGFHQQPLPPPVVDALMPSLPSEETFSFLPDAPVMSHQSFAPPEPSMLPPEPLMTQSHVQPQPVHAAVDRQPPHVSPMSHLRSSNNATEKNYPPTRPASPTDPPFLQNVYEFQSAAQSNVNTWSEQHALQTGNTPPSHLDGMGATVLDTTMEMNAGAGYIGMSSGAMLILVLRRLLNRDSLLSPLNGYSLHTLKPTSHAQVPNILNHLPGSGVRRDPTSTSPLSISARMPRYREFRPLVDSYFEFFHAIIPIVHEPTIRAQLTGALPLPTSGGSRVLIFMIFAMGEFDLAQIEDDDNGYRYYEVARQAYQPEMMEEGSIELVQGLAIMAHYLQRNNKPNSGYVCLGTAIRMAVALGIHSSNAHHPKSNPLAEEIRTRLWWGLVALEAGCSTTFGRPHGFGHASYLVARLPVNCDDDDLTVTDTVLPEDADHVALYTALLMQTKLAKKMLQLQDRISRSLPYPTVEQIKWCGQSFLADVKSYPAYMQPGTPGPFRLARAIQIWRARDYASILFRPVLLSAAWNSSGPHNAGADLTEIIDDCRSLATETLQELHAFGGPGRDPHRGSQWYLLFYEVQSSLTLLLSVVWEPQHPAAEEWRTAVSQSIQRIREMPSVAKMGLSYAQTMENILQAQSTLGSNDRFTSMRTQEQTQPYTDPNGIDWNQIL</sequence>
<evidence type="ECO:0000313" key="9">
    <source>
        <dbReference type="Proteomes" id="UP000092583"/>
    </source>
</evidence>
<dbReference type="Proteomes" id="UP000092583">
    <property type="component" value="Unassembled WGS sequence"/>
</dbReference>
<reference evidence="8 9" key="1">
    <citation type="submission" date="2013-07" db="EMBL/GenBank/DDBJ databases">
        <title>The Genome Sequence of Kwoniella mangroviensis CBS10435.</title>
        <authorList>
            <consortium name="The Broad Institute Genome Sequencing Platform"/>
            <person name="Cuomo C."/>
            <person name="Litvintseva A."/>
            <person name="Chen Y."/>
            <person name="Heitman J."/>
            <person name="Sun S."/>
            <person name="Springer D."/>
            <person name="Dromer F."/>
            <person name="Young S.K."/>
            <person name="Zeng Q."/>
            <person name="Gargeya S."/>
            <person name="Fitzgerald M."/>
            <person name="Abouelleil A."/>
            <person name="Alvarado L."/>
            <person name="Berlin A.M."/>
            <person name="Chapman S.B."/>
            <person name="Dewar J."/>
            <person name="Goldberg J."/>
            <person name="Griggs A."/>
            <person name="Gujja S."/>
            <person name="Hansen M."/>
            <person name="Howarth C."/>
            <person name="Imamovic A."/>
            <person name="Larimer J."/>
            <person name="McCowan C."/>
            <person name="Murphy C."/>
            <person name="Pearson M."/>
            <person name="Priest M."/>
            <person name="Roberts A."/>
            <person name="Saif S."/>
            <person name="Shea T."/>
            <person name="Sykes S."/>
            <person name="Wortman J."/>
            <person name="Nusbaum C."/>
            <person name="Birren B."/>
        </authorList>
    </citation>
    <scope>NUCLEOTIDE SEQUENCE [LARGE SCALE GENOMIC DNA]</scope>
    <source>
        <strain evidence="8 9">CBS 10435</strain>
    </source>
</reference>
<evidence type="ECO:0000256" key="1">
    <source>
        <dbReference type="ARBA" id="ARBA00022723"/>
    </source>
</evidence>
<dbReference type="Pfam" id="PF04082">
    <property type="entry name" value="Fungal_trans"/>
    <property type="match status" value="1"/>
</dbReference>
<dbReference type="InterPro" id="IPR007219">
    <property type="entry name" value="XnlR_reg_dom"/>
</dbReference>
<keyword evidence="1" id="KW-0479">Metal-binding</keyword>
<protein>
    <recommendedName>
        <fullName evidence="7">Zn(2)-C6 fungal-type domain-containing protein</fullName>
    </recommendedName>
</protein>
<evidence type="ECO:0000256" key="3">
    <source>
        <dbReference type="ARBA" id="ARBA00023125"/>
    </source>
</evidence>